<dbReference type="Pfam" id="PF05423">
    <property type="entry name" value="Mycobact_memb"/>
    <property type="match status" value="1"/>
</dbReference>
<accession>A0A1T4XWG7</accession>
<evidence type="ECO:0000313" key="8">
    <source>
        <dbReference type="EMBL" id="SKA93902.1"/>
    </source>
</evidence>
<keyword evidence="3" id="KW-1003">Cell membrane</keyword>
<proteinExistence type="inferred from homology"/>
<dbReference type="PROSITE" id="PS51257">
    <property type="entry name" value="PROKAR_LIPOPROTEIN"/>
    <property type="match status" value="1"/>
</dbReference>
<feature type="signal peptide" evidence="7">
    <location>
        <begin position="1"/>
        <end position="26"/>
    </location>
</feature>
<keyword evidence="7" id="KW-0732">Signal</keyword>
<evidence type="ECO:0000256" key="1">
    <source>
        <dbReference type="ARBA" id="ARBA00004236"/>
    </source>
</evidence>
<feature type="chain" id="PRO_5038675916" evidence="7">
    <location>
        <begin position="27"/>
        <end position="135"/>
    </location>
</feature>
<evidence type="ECO:0000256" key="5">
    <source>
        <dbReference type="ARBA" id="ARBA00022989"/>
    </source>
</evidence>
<comment type="subcellular location">
    <subcellularLocation>
        <location evidence="1">Cell membrane</location>
    </subcellularLocation>
</comment>
<dbReference type="GO" id="GO:0005886">
    <property type="term" value="C:plasma membrane"/>
    <property type="evidence" value="ECO:0007669"/>
    <property type="project" value="UniProtKB-SubCell"/>
</dbReference>
<sequence length="135" mass="13651">MQKMKGTTMRKLLTVCVLAVSTLALVGCSSAESGARGEHVVVYSITSDANSSATITYAIVDGADVSLAQANDETLPWSKTVQMPDGAFSNSILRLAGQLGSSGTTITCDISVDGTSVVSQTSSGPAAAVTCNGTD</sequence>
<dbReference type="EMBL" id="FUYG01000004">
    <property type="protein sequence ID" value="SKA93902.1"/>
    <property type="molecule type" value="Genomic_DNA"/>
</dbReference>
<evidence type="ECO:0000256" key="7">
    <source>
        <dbReference type="SAM" id="SignalP"/>
    </source>
</evidence>
<dbReference type="Gene3D" id="2.60.40.2880">
    <property type="entry name" value="MmpS1-5, C-terminal soluble domain"/>
    <property type="match status" value="1"/>
</dbReference>
<dbReference type="InterPro" id="IPR038468">
    <property type="entry name" value="MmpS_C"/>
</dbReference>
<comment type="similarity">
    <text evidence="2">Belongs to the MmpS family.</text>
</comment>
<gene>
    <name evidence="8" type="ORF">SAMN06295879_1842</name>
</gene>
<evidence type="ECO:0000256" key="6">
    <source>
        <dbReference type="ARBA" id="ARBA00023136"/>
    </source>
</evidence>
<reference evidence="9" key="1">
    <citation type="submission" date="2017-02" db="EMBL/GenBank/DDBJ databases">
        <authorList>
            <person name="Varghese N."/>
            <person name="Submissions S."/>
        </authorList>
    </citation>
    <scope>NUCLEOTIDE SEQUENCE [LARGE SCALE GENOMIC DNA]</scope>
    <source>
        <strain evidence="9">VKM Ac-2052</strain>
    </source>
</reference>
<keyword evidence="4" id="KW-0812">Transmembrane</keyword>
<organism evidence="8 9">
    <name type="scientific">Agreia bicolorata</name>
    <dbReference type="NCBI Taxonomy" id="110935"/>
    <lineage>
        <taxon>Bacteria</taxon>
        <taxon>Bacillati</taxon>
        <taxon>Actinomycetota</taxon>
        <taxon>Actinomycetes</taxon>
        <taxon>Micrococcales</taxon>
        <taxon>Microbacteriaceae</taxon>
        <taxon>Agreia</taxon>
    </lineage>
</organism>
<evidence type="ECO:0000256" key="4">
    <source>
        <dbReference type="ARBA" id="ARBA00022692"/>
    </source>
</evidence>
<dbReference type="InterPro" id="IPR008693">
    <property type="entry name" value="MmpS"/>
</dbReference>
<evidence type="ECO:0000256" key="3">
    <source>
        <dbReference type="ARBA" id="ARBA00022475"/>
    </source>
</evidence>
<dbReference type="AlphaFoldDB" id="A0A1T4XWG7"/>
<protein>
    <submittedName>
        <fullName evidence="8">Membrane protein</fullName>
    </submittedName>
</protein>
<evidence type="ECO:0000313" key="9">
    <source>
        <dbReference type="Proteomes" id="UP000189735"/>
    </source>
</evidence>
<dbReference type="Proteomes" id="UP000189735">
    <property type="component" value="Unassembled WGS sequence"/>
</dbReference>
<keyword evidence="5" id="KW-1133">Transmembrane helix</keyword>
<evidence type="ECO:0000256" key="2">
    <source>
        <dbReference type="ARBA" id="ARBA00007531"/>
    </source>
</evidence>
<keyword evidence="6" id="KW-0472">Membrane</keyword>
<name>A0A1T4XWG7_9MICO</name>